<protein>
    <submittedName>
        <fullName evidence="1">CAZy families GT2|GT4 protein</fullName>
    </submittedName>
</protein>
<proteinExistence type="predicted"/>
<feature type="non-terminal residue" evidence="1">
    <location>
        <position position="134"/>
    </location>
</feature>
<accession>A0A060BQP9</accession>
<dbReference type="AlphaFoldDB" id="A0A060BQP9"/>
<reference evidence="1" key="1">
    <citation type="journal article" date="2013" name="Environ. Microbiol.">
        <title>Seasonally variable intestinal metagenomes of the red palm weevil (Rhynchophorus ferrugineus).</title>
        <authorList>
            <person name="Jia S."/>
            <person name="Zhang X."/>
            <person name="Zhang G."/>
            <person name="Yin A."/>
            <person name="Zhang S."/>
            <person name="Li F."/>
            <person name="Wang L."/>
            <person name="Zhao D."/>
            <person name="Yun Q."/>
            <person name="Tala"/>
            <person name="Wang J."/>
            <person name="Sun G."/>
            <person name="Baabdullah M."/>
            <person name="Yu X."/>
            <person name="Hu S."/>
            <person name="Al-Mssallem I.S."/>
            <person name="Yu J."/>
        </authorList>
    </citation>
    <scope>NUCLEOTIDE SEQUENCE</scope>
</reference>
<sequence>MGTMTHGDDLELIRDLPEAISDLVGREVRVDLVGVTRGSAPKGMDKLEFPSPQYASFVRWLYSQRARWSVGLAPLCASEVNDAKSDLKLLEYAALGVPCVASDRGPYAHQDEMAELAAIDPSQWAERCALLMLD</sequence>
<organism evidence="1">
    <name type="scientific">uncultured Methylobacterium sp</name>
    <dbReference type="NCBI Taxonomy" id="157278"/>
    <lineage>
        <taxon>Bacteria</taxon>
        <taxon>Pseudomonadati</taxon>
        <taxon>Pseudomonadota</taxon>
        <taxon>Alphaproteobacteria</taxon>
        <taxon>Hyphomicrobiales</taxon>
        <taxon>Methylobacteriaceae</taxon>
        <taxon>Methylobacterium</taxon>
        <taxon>environmental samples</taxon>
    </lineage>
</organism>
<name>A0A060BQP9_9HYPH</name>
<dbReference type="Gene3D" id="3.40.50.2000">
    <property type="entry name" value="Glycogen Phosphorylase B"/>
    <property type="match status" value="1"/>
</dbReference>
<evidence type="ECO:0000313" key="1">
    <source>
        <dbReference type="EMBL" id="AIA84992.1"/>
    </source>
</evidence>
<dbReference type="EMBL" id="KF117734">
    <property type="protein sequence ID" value="AIA84992.1"/>
    <property type="molecule type" value="Genomic_DNA"/>
</dbReference>